<keyword evidence="3" id="KW-0547">Nucleotide-binding</keyword>
<feature type="region of interest" description="Disordered" evidence="6">
    <location>
        <begin position="663"/>
        <end position="703"/>
    </location>
</feature>
<evidence type="ECO:0000313" key="9">
    <source>
        <dbReference type="EMBL" id="CAB9503975.1"/>
    </source>
</evidence>
<dbReference type="GO" id="GO:0005524">
    <property type="term" value="F:ATP binding"/>
    <property type="evidence" value="ECO:0007669"/>
    <property type="project" value="UniProtKB-KW"/>
</dbReference>
<dbReference type="Gene3D" id="3.10.20.90">
    <property type="entry name" value="Phosphatidylinositol 3-kinase Catalytic Subunit, Chain A, domain 1"/>
    <property type="match status" value="1"/>
</dbReference>
<protein>
    <submittedName>
        <fullName evidence="9">Phosphatidylinositol 4-kinase gamma</fullName>
    </submittedName>
</protein>
<evidence type="ECO:0000256" key="2">
    <source>
        <dbReference type="ARBA" id="ARBA00022679"/>
    </source>
</evidence>
<keyword evidence="2" id="KW-0808">Transferase</keyword>
<dbReference type="AlphaFoldDB" id="A0A9N8DNT8"/>
<keyword evidence="4" id="KW-0418">Kinase</keyword>
<dbReference type="Proteomes" id="UP001153069">
    <property type="component" value="Unassembled WGS sequence"/>
</dbReference>
<accession>A0A9N8DNT8</accession>
<feature type="compositionally biased region" description="Low complexity" evidence="6">
    <location>
        <begin position="604"/>
        <end position="613"/>
    </location>
</feature>
<dbReference type="InterPro" id="IPR000403">
    <property type="entry name" value="PI3/4_kinase_cat_dom"/>
</dbReference>
<comment type="similarity">
    <text evidence="1">Belongs to the PI3/PI4-kinase family. Type II PI4K subfamily.</text>
</comment>
<gene>
    <name evidence="9" type="ORF">SEMRO_182_G079270.1</name>
</gene>
<feature type="compositionally biased region" description="Polar residues" evidence="6">
    <location>
        <begin position="692"/>
        <end position="703"/>
    </location>
</feature>
<dbReference type="EMBL" id="CAICTM010000181">
    <property type="protein sequence ID" value="CAB9503975.1"/>
    <property type="molecule type" value="Genomic_DNA"/>
</dbReference>
<dbReference type="InterPro" id="IPR029071">
    <property type="entry name" value="Ubiquitin-like_domsf"/>
</dbReference>
<evidence type="ECO:0000313" key="10">
    <source>
        <dbReference type="Proteomes" id="UP001153069"/>
    </source>
</evidence>
<dbReference type="PANTHER" id="PTHR45800">
    <property type="entry name" value="PHOSPHATIDYLINOSITOL 4-KINASE GAMMA"/>
    <property type="match status" value="1"/>
</dbReference>
<evidence type="ECO:0000256" key="6">
    <source>
        <dbReference type="SAM" id="MobiDB-lite"/>
    </source>
</evidence>
<sequence length="760" mass="84067">MVSMGRAMDRQSAALRRPDLKLFIKDVRDRQQRKRAITIRSWSTIQEVKLVIQKIMHVPPNAQRLYFGPLLSSGGELPNHRTLHDAGIYRSGETLLLDIKVSNSASPTGNLSSFDGNDICISSSMIDSTPKVLRSVVQKSRRGFQVGLKPSLFLDGSGGSYAVFDPRKKKIAVFKPADEEPYAENNPRGYIRQVGQPMALREGVAPGEACMREVAAFLLDHDGFSGVPMTTLVEARHPAFNYNGSRLKVAQGGASIGPHSINSGSGPAACNKKKVGSFQEFVNGECTMDDISPSKISVDEVHKIAILDIRIMNADRNSANLLVRRRRDNTLELVPIDHGFCLRSVGDVSWMDWCWLDWPQLKQPLSEKSKRYILNLDIEGDARMLMEQLNINSDAVLDLFRSSCRILKAGVQAGFSLYDIACMCCRNDDLGELPSKLEILYSMAEDLSLSALENEKWHHTAASRALAEQLSPHGDPLVSEPWRSSEQGRSNRMHKSASSVQFHAIYDLDAASTEEELKKPGITQSSASDSSLETGDCLNEKEECDEWAANLLTNISMERSMTQLPTRVDDGSACSEDDSDDVSGSPRGFWHIRPGQEQSDDDSSSWNMSPESSPIHGAELKRPSSANMAKLELLRLPSVPVTKRETSVHFVDDAWINKELELPSSLGSPEDEDEKVTPPPVPSLPKSGGKMQRSQSYSAISALDAQSSSAANASLPRKHGSRYPDPCTKEYDHFRDYFLKFVDLVIVRETRALTARLQSA</sequence>
<feature type="region of interest" description="Disordered" evidence="6">
    <location>
        <begin position="566"/>
        <end position="622"/>
    </location>
</feature>
<dbReference type="OrthoDB" id="5839at2759"/>
<feature type="domain" description="PI3K/PI4K catalytic" evidence="8">
    <location>
        <begin position="147"/>
        <end position="466"/>
    </location>
</feature>
<dbReference type="PANTHER" id="PTHR45800:SF11">
    <property type="entry name" value="PHOSPHATIDYLINOSITOL 3-KINASE-RELATED PROTEIN KINASE"/>
    <property type="match status" value="1"/>
</dbReference>
<dbReference type="PROSITE" id="PS50290">
    <property type="entry name" value="PI3_4_KINASE_3"/>
    <property type="match status" value="1"/>
</dbReference>
<dbReference type="InterPro" id="IPR044571">
    <property type="entry name" value="P4KG1-8"/>
</dbReference>
<dbReference type="CDD" id="cd17039">
    <property type="entry name" value="Ubl_ubiquitin_like"/>
    <property type="match status" value="1"/>
</dbReference>
<dbReference type="GO" id="GO:0016301">
    <property type="term" value="F:kinase activity"/>
    <property type="evidence" value="ECO:0007669"/>
    <property type="project" value="UniProtKB-KW"/>
</dbReference>
<evidence type="ECO:0000256" key="3">
    <source>
        <dbReference type="ARBA" id="ARBA00022741"/>
    </source>
</evidence>
<feature type="region of interest" description="Disordered" evidence="6">
    <location>
        <begin position="516"/>
        <end position="537"/>
    </location>
</feature>
<keyword evidence="10" id="KW-1185">Reference proteome</keyword>
<feature type="compositionally biased region" description="Polar residues" evidence="6">
    <location>
        <begin position="522"/>
        <end position="533"/>
    </location>
</feature>
<evidence type="ECO:0000259" key="7">
    <source>
        <dbReference type="PROSITE" id="PS50053"/>
    </source>
</evidence>
<dbReference type="InterPro" id="IPR000626">
    <property type="entry name" value="Ubiquitin-like_dom"/>
</dbReference>
<evidence type="ECO:0000259" key="8">
    <source>
        <dbReference type="PROSITE" id="PS50290"/>
    </source>
</evidence>
<comment type="caution">
    <text evidence="9">The sequence shown here is derived from an EMBL/GenBank/DDBJ whole genome shotgun (WGS) entry which is preliminary data.</text>
</comment>
<evidence type="ECO:0000256" key="5">
    <source>
        <dbReference type="ARBA" id="ARBA00022840"/>
    </source>
</evidence>
<dbReference type="Pfam" id="PF00454">
    <property type="entry name" value="PI3_PI4_kinase"/>
    <property type="match status" value="1"/>
</dbReference>
<reference evidence="9" key="1">
    <citation type="submission" date="2020-06" db="EMBL/GenBank/DDBJ databases">
        <authorList>
            <consortium name="Plant Systems Biology data submission"/>
        </authorList>
    </citation>
    <scope>NUCLEOTIDE SEQUENCE</scope>
    <source>
        <strain evidence="9">D6</strain>
    </source>
</reference>
<organism evidence="9 10">
    <name type="scientific">Seminavis robusta</name>
    <dbReference type="NCBI Taxonomy" id="568900"/>
    <lineage>
        <taxon>Eukaryota</taxon>
        <taxon>Sar</taxon>
        <taxon>Stramenopiles</taxon>
        <taxon>Ochrophyta</taxon>
        <taxon>Bacillariophyta</taxon>
        <taxon>Bacillariophyceae</taxon>
        <taxon>Bacillariophycidae</taxon>
        <taxon>Naviculales</taxon>
        <taxon>Naviculaceae</taxon>
        <taxon>Seminavis</taxon>
    </lineage>
</organism>
<dbReference type="PROSITE" id="PS50053">
    <property type="entry name" value="UBIQUITIN_2"/>
    <property type="match status" value="1"/>
</dbReference>
<feature type="compositionally biased region" description="Polar residues" evidence="6">
    <location>
        <begin position="482"/>
        <end position="496"/>
    </location>
</feature>
<feature type="domain" description="Ubiquitin-like" evidence="7">
    <location>
        <begin position="20"/>
        <end position="88"/>
    </location>
</feature>
<keyword evidence="5" id="KW-0067">ATP-binding</keyword>
<name>A0A9N8DNT8_9STRA</name>
<evidence type="ECO:0000256" key="1">
    <source>
        <dbReference type="ARBA" id="ARBA00008941"/>
    </source>
</evidence>
<feature type="region of interest" description="Disordered" evidence="6">
    <location>
        <begin position="472"/>
        <end position="496"/>
    </location>
</feature>
<dbReference type="SMART" id="SM00213">
    <property type="entry name" value="UBQ"/>
    <property type="match status" value="1"/>
</dbReference>
<proteinExistence type="inferred from homology"/>
<dbReference type="SUPFAM" id="SSF54236">
    <property type="entry name" value="Ubiquitin-like"/>
    <property type="match status" value="1"/>
</dbReference>
<evidence type="ECO:0000256" key="4">
    <source>
        <dbReference type="ARBA" id="ARBA00022777"/>
    </source>
</evidence>